<keyword evidence="3" id="KW-1185">Reference proteome</keyword>
<feature type="compositionally biased region" description="Basic and acidic residues" evidence="1">
    <location>
        <begin position="364"/>
        <end position="374"/>
    </location>
</feature>
<organism evidence="2 3">
    <name type="scientific">Strigamia maritima</name>
    <name type="common">European centipede</name>
    <name type="synonym">Geophilus maritimus</name>
    <dbReference type="NCBI Taxonomy" id="126957"/>
    <lineage>
        <taxon>Eukaryota</taxon>
        <taxon>Metazoa</taxon>
        <taxon>Ecdysozoa</taxon>
        <taxon>Arthropoda</taxon>
        <taxon>Myriapoda</taxon>
        <taxon>Chilopoda</taxon>
        <taxon>Pleurostigmophora</taxon>
        <taxon>Geophilomorpha</taxon>
        <taxon>Linotaeniidae</taxon>
        <taxon>Strigamia</taxon>
    </lineage>
</organism>
<name>T1ISR0_STRMM</name>
<feature type="compositionally biased region" description="Polar residues" evidence="1">
    <location>
        <begin position="463"/>
        <end position="480"/>
    </location>
</feature>
<feature type="compositionally biased region" description="Basic residues" evidence="1">
    <location>
        <begin position="352"/>
        <end position="363"/>
    </location>
</feature>
<evidence type="ECO:0000256" key="1">
    <source>
        <dbReference type="SAM" id="MobiDB-lite"/>
    </source>
</evidence>
<sequence length="480" mass="53597">MNSSSTSDYRYSEKESRCGRLGKLIFSAIQHVNNEDGWTPKEIAHCLKKFHKLSANEDSLVNAVKMSYCFSPRSPHSIPVAGAKLSFFERQGSSNGMTVLTRTPTTVPLTHCKTFGGAKDAVPYNRTISAKRGNNGSTKAQNMKKGRGPVQKEYTVKQTQTDLERVNKSTSPRYVSVGTMKATSPVSSPVRQLNSGERSYRYNYDVLGYKNLLSNPSSSKQPIVGIGNKMQSLTSMYGSLAGFSSTVSSNRNECNPERLWKLILKSMRSKTANQGLTITEVWQYIRKYHQVPLKDNILFAVVKVALKKGAKFGLLTCNPKNGRYKINGQHGRRGADVCSVKSSLTSASTLPKRQKHLSNHKPRKVLDKPNEKMDQYSSYDSKLGSAICHNPACKFVKIRDQQANDRSTQTQTKSSKGLEKHQRLSEPKHSRSKFAARHIKTALNCQTKVKKTEEIRKKPTAPIPSTQKSIKQVPFSRQQS</sequence>
<feature type="compositionally biased region" description="Polar residues" evidence="1">
    <location>
        <begin position="130"/>
        <end position="141"/>
    </location>
</feature>
<evidence type="ECO:0000313" key="3">
    <source>
        <dbReference type="Proteomes" id="UP000014500"/>
    </source>
</evidence>
<feature type="region of interest" description="Disordered" evidence="1">
    <location>
        <begin position="346"/>
        <end position="376"/>
    </location>
</feature>
<dbReference type="Proteomes" id="UP000014500">
    <property type="component" value="Unassembled WGS sequence"/>
</dbReference>
<evidence type="ECO:0000313" key="2">
    <source>
        <dbReference type="EnsemblMetazoa" id="SMAR004144-PA"/>
    </source>
</evidence>
<protein>
    <recommendedName>
        <fullName evidence="4">H15 domain-containing protein</fullName>
    </recommendedName>
</protein>
<dbReference type="AlphaFoldDB" id="T1ISR0"/>
<feature type="region of interest" description="Disordered" evidence="1">
    <location>
        <begin position="400"/>
        <end position="480"/>
    </location>
</feature>
<reference evidence="2" key="2">
    <citation type="submission" date="2015-02" db="UniProtKB">
        <authorList>
            <consortium name="EnsemblMetazoa"/>
        </authorList>
    </citation>
    <scope>IDENTIFICATION</scope>
</reference>
<reference evidence="3" key="1">
    <citation type="submission" date="2011-05" db="EMBL/GenBank/DDBJ databases">
        <authorList>
            <person name="Richards S.R."/>
            <person name="Qu J."/>
            <person name="Jiang H."/>
            <person name="Jhangiani S.N."/>
            <person name="Agravi P."/>
            <person name="Goodspeed R."/>
            <person name="Gross S."/>
            <person name="Mandapat C."/>
            <person name="Jackson L."/>
            <person name="Mathew T."/>
            <person name="Pu L."/>
            <person name="Thornton R."/>
            <person name="Saada N."/>
            <person name="Wilczek-Boney K.B."/>
            <person name="Lee S."/>
            <person name="Kovar C."/>
            <person name="Wu Y."/>
            <person name="Scherer S.E."/>
            <person name="Worley K.C."/>
            <person name="Muzny D.M."/>
            <person name="Gibbs R."/>
        </authorList>
    </citation>
    <scope>NUCLEOTIDE SEQUENCE</scope>
    <source>
        <strain evidence="3">Brora</strain>
    </source>
</reference>
<dbReference type="HOGENOM" id="CLU_569014_0_0_1"/>
<proteinExistence type="predicted"/>
<dbReference type="EnsemblMetazoa" id="SMAR004144-RA">
    <property type="protein sequence ID" value="SMAR004144-PA"/>
    <property type="gene ID" value="SMAR004144"/>
</dbReference>
<feature type="region of interest" description="Disordered" evidence="1">
    <location>
        <begin position="130"/>
        <end position="150"/>
    </location>
</feature>
<feature type="compositionally biased region" description="Basic and acidic residues" evidence="1">
    <location>
        <begin position="416"/>
        <end position="429"/>
    </location>
</feature>
<accession>T1ISR0</accession>
<evidence type="ECO:0008006" key="4">
    <source>
        <dbReference type="Google" id="ProtNLM"/>
    </source>
</evidence>
<feature type="compositionally biased region" description="Basic residues" evidence="1">
    <location>
        <begin position="430"/>
        <end position="440"/>
    </location>
</feature>
<dbReference type="EMBL" id="JH431446">
    <property type="status" value="NOT_ANNOTATED_CDS"/>
    <property type="molecule type" value="Genomic_DNA"/>
</dbReference>
<feature type="compositionally biased region" description="Polar residues" evidence="1">
    <location>
        <begin position="404"/>
        <end position="415"/>
    </location>
</feature>